<comment type="caution">
    <text evidence="4">The sequence shown here is derived from an EMBL/GenBank/DDBJ whole genome shotgun (WGS) entry which is preliminary data.</text>
</comment>
<keyword evidence="1 4" id="KW-0808">Transferase</keyword>
<organism evidence="4 6">
    <name type="scientific">Pseudomonas cremoris</name>
    <dbReference type="NCBI Taxonomy" id="2724178"/>
    <lineage>
        <taxon>Bacteria</taxon>
        <taxon>Pseudomonadati</taxon>
        <taxon>Pseudomonadota</taxon>
        <taxon>Gammaproteobacteria</taxon>
        <taxon>Pseudomonadales</taxon>
        <taxon>Pseudomonadaceae</taxon>
        <taxon>Pseudomonas</taxon>
    </lineage>
</organism>
<dbReference type="PANTHER" id="PTHR46401:SF2">
    <property type="entry name" value="GLYCOSYLTRANSFERASE WBBK-RELATED"/>
    <property type="match status" value="1"/>
</dbReference>
<dbReference type="InterPro" id="IPR028098">
    <property type="entry name" value="Glyco_trans_4-like_N"/>
</dbReference>
<dbReference type="Pfam" id="PF13579">
    <property type="entry name" value="Glyco_trans_4_4"/>
    <property type="match status" value="1"/>
</dbReference>
<dbReference type="PANTHER" id="PTHR46401">
    <property type="entry name" value="GLYCOSYLTRANSFERASE WBBK-RELATED"/>
    <property type="match status" value="1"/>
</dbReference>
<evidence type="ECO:0000259" key="2">
    <source>
        <dbReference type="Pfam" id="PF13579"/>
    </source>
</evidence>
<evidence type="ECO:0000313" key="6">
    <source>
        <dbReference type="Proteomes" id="UP000520513"/>
    </source>
</evidence>
<dbReference type="AlphaFoldDB" id="A0A7X1DYE0"/>
<evidence type="ECO:0000313" key="7">
    <source>
        <dbReference type="Proteomes" id="UP000534677"/>
    </source>
</evidence>
<dbReference type="SUPFAM" id="SSF53756">
    <property type="entry name" value="UDP-Glycosyltransferase/glycogen phosphorylase"/>
    <property type="match status" value="1"/>
</dbReference>
<reference evidence="6 7" key="1">
    <citation type="submission" date="2020-04" db="EMBL/GenBank/DDBJ databases">
        <title>Pseudomonas crami sp. nov., a novel proteolytic bacterial species isolated from cream.</title>
        <authorList>
            <person name="Hofmann K."/>
            <person name="Woller A."/>
            <person name="Huptas C."/>
            <person name="Wenning M."/>
            <person name="Scherer S."/>
            <person name="Doll E.V."/>
        </authorList>
    </citation>
    <scope>NUCLEOTIDE SEQUENCE [LARGE SCALE GENOMIC DNA]</scope>
    <source>
        <strain evidence="3 7">WS 5096</strain>
        <strain evidence="4 6">WS 5106</strain>
    </source>
</reference>
<dbReference type="Proteomes" id="UP000520513">
    <property type="component" value="Unassembled WGS sequence"/>
</dbReference>
<evidence type="ECO:0000313" key="3">
    <source>
        <dbReference type="EMBL" id="MBC2382866.1"/>
    </source>
</evidence>
<gene>
    <name evidence="3" type="ORF">HF209_18145</name>
    <name evidence="4" type="ORF">HF257_09815</name>
    <name evidence="5" type="ORF">HF257_13040</name>
</gene>
<dbReference type="Pfam" id="PF13692">
    <property type="entry name" value="Glyco_trans_1_4"/>
    <property type="match status" value="1"/>
</dbReference>
<dbReference type="GO" id="GO:0009103">
    <property type="term" value="P:lipopolysaccharide biosynthetic process"/>
    <property type="evidence" value="ECO:0007669"/>
    <property type="project" value="TreeGrafter"/>
</dbReference>
<dbReference type="EMBL" id="JAAXCY010000004">
    <property type="protein sequence ID" value="MBC2406933.1"/>
    <property type="molecule type" value="Genomic_DNA"/>
</dbReference>
<dbReference type="GO" id="GO:0016757">
    <property type="term" value="F:glycosyltransferase activity"/>
    <property type="evidence" value="ECO:0007669"/>
    <property type="project" value="InterPro"/>
</dbReference>
<feature type="domain" description="Glycosyltransferase subfamily 4-like N-terminal" evidence="2">
    <location>
        <begin position="22"/>
        <end position="192"/>
    </location>
</feature>
<proteinExistence type="predicted"/>
<dbReference type="RefSeq" id="WP_185708735.1">
    <property type="nucleotide sequence ID" value="NZ_JAAXCY010000003.1"/>
</dbReference>
<evidence type="ECO:0000256" key="1">
    <source>
        <dbReference type="ARBA" id="ARBA00022679"/>
    </source>
</evidence>
<name>A0A7X1DYE0_9PSED</name>
<dbReference type="EMBL" id="JAAXCY010000003">
    <property type="protein sequence ID" value="MBC2406297.1"/>
    <property type="molecule type" value="Genomic_DNA"/>
</dbReference>
<evidence type="ECO:0000313" key="5">
    <source>
        <dbReference type="EMBL" id="MBC2406933.1"/>
    </source>
</evidence>
<dbReference type="CDD" id="cd03801">
    <property type="entry name" value="GT4_PimA-like"/>
    <property type="match status" value="1"/>
</dbReference>
<keyword evidence="7" id="KW-1185">Reference proteome</keyword>
<evidence type="ECO:0000313" key="4">
    <source>
        <dbReference type="EMBL" id="MBC2406297.1"/>
    </source>
</evidence>
<accession>A0A7X1DYE0</accession>
<dbReference type="EMBL" id="JAAXCZ010000009">
    <property type="protein sequence ID" value="MBC2382866.1"/>
    <property type="molecule type" value="Genomic_DNA"/>
</dbReference>
<dbReference type="Gene3D" id="3.40.50.2000">
    <property type="entry name" value="Glycogen Phosphorylase B"/>
    <property type="match status" value="2"/>
</dbReference>
<dbReference type="Proteomes" id="UP000534677">
    <property type="component" value="Unassembled WGS sequence"/>
</dbReference>
<protein>
    <submittedName>
        <fullName evidence="4">Glycosyltransferase family 4 protein</fullName>
    </submittedName>
</protein>
<sequence length="380" mass="43548">MKVLHFCLSCFYIDDYRYQENELVREHVAGGHDVLVVASTETYLNNMSLGYTDCGDYLGSDGARVIRLPYSKVGPFWLRKKVRSHPGVYEILESFKPDVIMFHGLCGWELLTAARYKRQHPQVRLYVDSHEDANNSAVGALSSLLHRFFYRPIIRRALPWIDKVLCISLETMDFAKEMYGLPGHSLEFFPLGGFVADEEVYLSHRNSARMEWCLDARQTVFLQSGKFDEKKKLVESLQAFSQIKDQNFVFLIVGRVHESIESEVRQLSAKDDRVRYLGWKTADELYRLLCGADVYIQPGSQSATMQMSLCARCPVVIADVPSHRPFVDGNGWKVSTLEQQISVFKEVENNPGALSNMSIRSFEIASELLDYQRMAKRILI</sequence>